<dbReference type="EMBL" id="MPUH01000159">
    <property type="protein sequence ID" value="OMJ88100.1"/>
    <property type="molecule type" value="Genomic_DNA"/>
</dbReference>
<protein>
    <submittedName>
        <fullName evidence="1">Uncharacterized protein</fullName>
    </submittedName>
</protein>
<accession>A0A1R2CGM7</accession>
<dbReference type="AlphaFoldDB" id="A0A1R2CGM7"/>
<dbReference type="OrthoDB" id="289091at2759"/>
<keyword evidence="2" id="KW-1185">Reference proteome</keyword>
<proteinExistence type="predicted"/>
<dbReference type="PANTHER" id="PTHR33875:SF2">
    <property type="entry name" value="ACR183CP"/>
    <property type="match status" value="1"/>
</dbReference>
<dbReference type="PANTHER" id="PTHR33875">
    <property type="entry name" value="OS09G0542200 PROTEIN"/>
    <property type="match status" value="1"/>
</dbReference>
<dbReference type="Proteomes" id="UP000187209">
    <property type="component" value="Unassembled WGS sequence"/>
</dbReference>
<reference evidence="1 2" key="1">
    <citation type="submission" date="2016-11" db="EMBL/GenBank/DDBJ databases">
        <title>The macronuclear genome of Stentor coeruleus: a giant cell with tiny introns.</title>
        <authorList>
            <person name="Slabodnick M."/>
            <person name="Ruby J.G."/>
            <person name="Reiff S.B."/>
            <person name="Swart E.C."/>
            <person name="Gosai S."/>
            <person name="Prabakaran S."/>
            <person name="Witkowska E."/>
            <person name="Larue G.E."/>
            <person name="Fisher S."/>
            <person name="Freeman R.M."/>
            <person name="Gunawardena J."/>
            <person name="Chu W."/>
            <person name="Stover N.A."/>
            <person name="Gregory B.D."/>
            <person name="Nowacki M."/>
            <person name="Derisi J."/>
            <person name="Roy S.W."/>
            <person name="Marshall W.F."/>
            <person name="Sood P."/>
        </authorList>
    </citation>
    <scope>NUCLEOTIDE SEQUENCE [LARGE SCALE GENOMIC DNA]</scope>
    <source>
        <strain evidence="1">WM001</strain>
    </source>
</reference>
<comment type="caution">
    <text evidence="1">The sequence shown here is derived from an EMBL/GenBank/DDBJ whole genome shotgun (WGS) entry which is preliminary data.</text>
</comment>
<dbReference type="SUPFAM" id="SSF52833">
    <property type="entry name" value="Thioredoxin-like"/>
    <property type="match status" value="1"/>
</dbReference>
<gene>
    <name evidence="1" type="ORF">SteCoe_9998</name>
</gene>
<evidence type="ECO:0000313" key="2">
    <source>
        <dbReference type="Proteomes" id="UP000187209"/>
    </source>
</evidence>
<dbReference type="Gene3D" id="3.40.30.10">
    <property type="entry name" value="Glutaredoxin"/>
    <property type="match status" value="1"/>
</dbReference>
<sequence>MDGISYGSLTGNTTLDVFFDHLCDGSAEAWPGLYSFWSNNQDWLRMIIHIYPLPYHYYSFNVGEAGRFIQTMYPANFTSFLSWFFQHQSKYLDAAQAWDQSQLYTNLAHDTQTATGVAFSLTEEALNKDTYDWSLRVSWKYATSKGITGTPQYMVNGIWTPGASNCVTVQDWQSFFSSIIS</sequence>
<organism evidence="1 2">
    <name type="scientific">Stentor coeruleus</name>
    <dbReference type="NCBI Taxonomy" id="5963"/>
    <lineage>
        <taxon>Eukaryota</taxon>
        <taxon>Sar</taxon>
        <taxon>Alveolata</taxon>
        <taxon>Ciliophora</taxon>
        <taxon>Postciliodesmatophora</taxon>
        <taxon>Heterotrichea</taxon>
        <taxon>Heterotrichida</taxon>
        <taxon>Stentoridae</taxon>
        <taxon>Stentor</taxon>
    </lineage>
</organism>
<evidence type="ECO:0000313" key="1">
    <source>
        <dbReference type="EMBL" id="OMJ88100.1"/>
    </source>
</evidence>
<name>A0A1R2CGM7_9CILI</name>
<dbReference type="InterPro" id="IPR036249">
    <property type="entry name" value="Thioredoxin-like_sf"/>
</dbReference>